<dbReference type="GO" id="GO:0010181">
    <property type="term" value="F:FMN binding"/>
    <property type="evidence" value="ECO:0007669"/>
    <property type="project" value="InterPro"/>
</dbReference>
<protein>
    <submittedName>
        <fullName evidence="3">Flavin reductase</fullName>
    </submittedName>
</protein>
<dbReference type="InterPro" id="IPR012349">
    <property type="entry name" value="Split_barrel_FMN-bd"/>
</dbReference>
<evidence type="ECO:0000313" key="4">
    <source>
        <dbReference type="Proteomes" id="UP000663791"/>
    </source>
</evidence>
<dbReference type="SUPFAM" id="SSF50475">
    <property type="entry name" value="FMN-binding split barrel"/>
    <property type="match status" value="1"/>
</dbReference>
<evidence type="ECO:0000259" key="2">
    <source>
        <dbReference type="SMART" id="SM00903"/>
    </source>
</evidence>
<dbReference type="AlphaFoldDB" id="A0A938YCI4"/>
<accession>A0A938YCI4</accession>
<proteinExistence type="predicted"/>
<dbReference type="Pfam" id="PF01613">
    <property type="entry name" value="Flavin_Reduct"/>
    <property type="match status" value="1"/>
</dbReference>
<dbReference type="RefSeq" id="WP_205292663.1">
    <property type="nucleotide sequence ID" value="NZ_CP074406.1"/>
</dbReference>
<feature type="compositionally biased region" description="Basic residues" evidence="1">
    <location>
        <begin position="169"/>
        <end position="178"/>
    </location>
</feature>
<reference evidence="3" key="1">
    <citation type="submission" date="2021-01" db="EMBL/GenBank/DDBJ databases">
        <title>Novel species in genus Nocardioides.</title>
        <authorList>
            <person name="Zhang G."/>
        </authorList>
    </citation>
    <scope>NUCLEOTIDE SEQUENCE</scope>
    <source>
        <strain evidence="3">Zg-536</strain>
    </source>
</reference>
<dbReference type="SMART" id="SM00903">
    <property type="entry name" value="Flavin_Reduct"/>
    <property type="match status" value="1"/>
</dbReference>
<dbReference type="EMBL" id="JAERTX010000016">
    <property type="protein sequence ID" value="MBM9461344.1"/>
    <property type="molecule type" value="Genomic_DNA"/>
</dbReference>
<evidence type="ECO:0000313" key="3">
    <source>
        <dbReference type="EMBL" id="MBM9461344.1"/>
    </source>
</evidence>
<feature type="domain" description="Flavin reductase like" evidence="2">
    <location>
        <begin position="21"/>
        <end position="177"/>
    </location>
</feature>
<dbReference type="Proteomes" id="UP000663791">
    <property type="component" value="Unassembled WGS sequence"/>
</dbReference>
<dbReference type="Gene3D" id="2.30.110.10">
    <property type="entry name" value="Electron Transport, Fmn-binding Protein, Chain A"/>
    <property type="match status" value="1"/>
</dbReference>
<organism evidence="3 4">
    <name type="scientific">Nocardioides faecalis</name>
    <dbReference type="NCBI Taxonomy" id="2803858"/>
    <lineage>
        <taxon>Bacteria</taxon>
        <taxon>Bacillati</taxon>
        <taxon>Actinomycetota</taxon>
        <taxon>Actinomycetes</taxon>
        <taxon>Propionibacteriales</taxon>
        <taxon>Nocardioidaceae</taxon>
        <taxon>Nocardioides</taxon>
    </lineage>
</organism>
<comment type="caution">
    <text evidence="3">The sequence shown here is derived from an EMBL/GenBank/DDBJ whole genome shotgun (WGS) entry which is preliminary data.</text>
</comment>
<keyword evidence="4" id="KW-1185">Reference proteome</keyword>
<sequence>MTIHTGHPFAVPDPDPARRLRGRLGGAVTLWTAGAGADRAGLTVSSVLVALGEQPALLALLDPDADLTDRLRETGTAVVQLLAWRERDLAEMFAGTAPAPGGPFRQAAFVDTPHGPRLASAGTWAAVRLVGEREVGWSVEVEARIEHVEIAADAADAADAGDGGAAPLLHRRGRYQRG</sequence>
<name>A0A938YCI4_9ACTN</name>
<gene>
    <name evidence="3" type="ORF">JK386_15690</name>
</gene>
<dbReference type="InterPro" id="IPR002563">
    <property type="entry name" value="Flavin_Rdtase-like_dom"/>
</dbReference>
<evidence type="ECO:0000256" key="1">
    <source>
        <dbReference type="SAM" id="MobiDB-lite"/>
    </source>
</evidence>
<feature type="region of interest" description="Disordered" evidence="1">
    <location>
        <begin position="158"/>
        <end position="178"/>
    </location>
</feature>
<dbReference type="GO" id="GO:0016646">
    <property type="term" value="F:oxidoreductase activity, acting on the CH-NH group of donors, NAD or NADP as acceptor"/>
    <property type="evidence" value="ECO:0007669"/>
    <property type="project" value="UniProtKB-ARBA"/>
</dbReference>